<accession>A0A3A4A9L7</accession>
<evidence type="ECO:0000256" key="1">
    <source>
        <dbReference type="ARBA" id="ARBA00005417"/>
    </source>
</evidence>
<dbReference type="InterPro" id="IPR052156">
    <property type="entry name" value="BCAA_Transport_ATP-bd_LivF"/>
</dbReference>
<comment type="similarity">
    <text evidence="1">Belongs to the ABC transporter superfamily.</text>
</comment>
<dbReference type="GO" id="GO:0016887">
    <property type="term" value="F:ATP hydrolysis activity"/>
    <property type="evidence" value="ECO:0007669"/>
    <property type="project" value="InterPro"/>
</dbReference>
<evidence type="ECO:0000256" key="6">
    <source>
        <dbReference type="SAM" id="MobiDB-lite"/>
    </source>
</evidence>
<evidence type="ECO:0000256" key="2">
    <source>
        <dbReference type="ARBA" id="ARBA00022448"/>
    </source>
</evidence>
<proteinExistence type="inferred from homology"/>
<keyword evidence="2" id="KW-0813">Transport</keyword>
<dbReference type="PROSITE" id="PS00211">
    <property type="entry name" value="ABC_TRANSPORTER_1"/>
    <property type="match status" value="1"/>
</dbReference>
<dbReference type="InterPro" id="IPR003439">
    <property type="entry name" value="ABC_transporter-like_ATP-bd"/>
</dbReference>
<feature type="region of interest" description="Disordered" evidence="6">
    <location>
        <begin position="232"/>
        <end position="267"/>
    </location>
</feature>
<feature type="domain" description="ABC transporter" evidence="7">
    <location>
        <begin position="3"/>
        <end position="233"/>
    </location>
</feature>
<dbReference type="Proteomes" id="UP000265768">
    <property type="component" value="Unassembled WGS sequence"/>
</dbReference>
<evidence type="ECO:0000259" key="7">
    <source>
        <dbReference type="PROSITE" id="PS50893"/>
    </source>
</evidence>
<dbReference type="PROSITE" id="PS50893">
    <property type="entry name" value="ABC_TRANSPORTER_2"/>
    <property type="match status" value="1"/>
</dbReference>
<protein>
    <submittedName>
        <fullName evidence="8">ABC transporter ATP-binding protein</fullName>
    </submittedName>
</protein>
<keyword evidence="3" id="KW-0547">Nucleotide-binding</keyword>
<dbReference type="EMBL" id="QZEY01000014">
    <property type="protein sequence ID" value="RJL24729.1"/>
    <property type="molecule type" value="Genomic_DNA"/>
</dbReference>
<dbReference type="RefSeq" id="WP_119929646.1">
    <property type="nucleotide sequence ID" value="NZ_QZEY01000014.1"/>
</dbReference>
<dbReference type="GO" id="GO:0015658">
    <property type="term" value="F:branched-chain amino acid transmembrane transporter activity"/>
    <property type="evidence" value="ECO:0007669"/>
    <property type="project" value="InterPro"/>
</dbReference>
<dbReference type="Gene3D" id="3.40.50.300">
    <property type="entry name" value="P-loop containing nucleotide triphosphate hydrolases"/>
    <property type="match status" value="1"/>
</dbReference>
<dbReference type="CDD" id="cd03224">
    <property type="entry name" value="ABC_TM1139_LivF_branched"/>
    <property type="match status" value="1"/>
</dbReference>
<evidence type="ECO:0000256" key="3">
    <source>
        <dbReference type="ARBA" id="ARBA00022741"/>
    </source>
</evidence>
<dbReference type="GO" id="GO:0015807">
    <property type="term" value="P:L-amino acid transport"/>
    <property type="evidence" value="ECO:0007669"/>
    <property type="project" value="TreeGrafter"/>
</dbReference>
<evidence type="ECO:0000256" key="4">
    <source>
        <dbReference type="ARBA" id="ARBA00022840"/>
    </source>
</evidence>
<dbReference type="InterPro" id="IPR003593">
    <property type="entry name" value="AAA+_ATPase"/>
</dbReference>
<dbReference type="PANTHER" id="PTHR43820:SF4">
    <property type="entry name" value="HIGH-AFFINITY BRANCHED-CHAIN AMINO ACID TRANSPORT ATP-BINDING PROTEIN LIVF"/>
    <property type="match status" value="1"/>
</dbReference>
<evidence type="ECO:0000313" key="8">
    <source>
        <dbReference type="EMBL" id="RJL24729.1"/>
    </source>
</evidence>
<dbReference type="PIRSF" id="PIRSF039137">
    <property type="entry name" value="ABC_branched_ATPase"/>
    <property type="match status" value="1"/>
</dbReference>
<dbReference type="Pfam" id="PF00005">
    <property type="entry name" value="ABC_tran"/>
    <property type="match status" value="1"/>
</dbReference>
<reference evidence="8 9" key="1">
    <citation type="submission" date="2018-09" db="EMBL/GenBank/DDBJ databases">
        <title>YIM 75507 draft genome.</title>
        <authorList>
            <person name="Tang S."/>
            <person name="Feng Y."/>
        </authorList>
    </citation>
    <scope>NUCLEOTIDE SEQUENCE [LARGE SCALE GENOMIC DNA]</scope>
    <source>
        <strain evidence="8 9">YIM 75507</strain>
    </source>
</reference>
<keyword evidence="4 8" id="KW-0067">ATP-binding</keyword>
<sequence length="267" mass="28216">MLLEIEDIHVHYGKIAALKGISIAVDEGEIVTLIGGNGAGKTTTLKTISGLRPLTSGRITFAGQDISKMPGHKRVLAGIGQAPEGRGIFPGMTVHENLLMGAYARKGEVKAELDEVYDLFPRLAERRTQAGGTMSGGEQQMLAIGRAMMTKPKVLLLDEPSMGLAPMLVAQIFEIIQKINERGTTVLLVEQNAQQALQLAHRAYVIETGRVVKSAPASDLLDDPEVRAAYLGGDLGVDGDAPQDGEPAAKEGQVATPNGDASTREGA</sequence>
<dbReference type="AlphaFoldDB" id="A0A3A4A9L7"/>
<gene>
    <name evidence="8" type="ORF">D5H75_28455</name>
</gene>
<dbReference type="InterPro" id="IPR027417">
    <property type="entry name" value="P-loop_NTPase"/>
</dbReference>
<keyword evidence="9" id="KW-1185">Reference proteome</keyword>
<evidence type="ECO:0000256" key="5">
    <source>
        <dbReference type="ARBA" id="ARBA00022970"/>
    </source>
</evidence>
<dbReference type="PANTHER" id="PTHR43820">
    <property type="entry name" value="HIGH-AFFINITY BRANCHED-CHAIN AMINO ACID TRANSPORT ATP-BINDING PROTEIN LIVF"/>
    <property type="match status" value="1"/>
</dbReference>
<organism evidence="8 9">
    <name type="scientific">Bailinhaonella thermotolerans</name>
    <dbReference type="NCBI Taxonomy" id="1070861"/>
    <lineage>
        <taxon>Bacteria</taxon>
        <taxon>Bacillati</taxon>
        <taxon>Actinomycetota</taxon>
        <taxon>Actinomycetes</taxon>
        <taxon>Streptosporangiales</taxon>
        <taxon>Streptosporangiaceae</taxon>
        <taxon>Bailinhaonella</taxon>
    </lineage>
</organism>
<dbReference type="SUPFAM" id="SSF52540">
    <property type="entry name" value="P-loop containing nucleoside triphosphate hydrolases"/>
    <property type="match status" value="1"/>
</dbReference>
<name>A0A3A4A9L7_9ACTN</name>
<dbReference type="InterPro" id="IPR017871">
    <property type="entry name" value="ABC_transporter-like_CS"/>
</dbReference>
<dbReference type="InterPro" id="IPR030660">
    <property type="entry name" value="ABC_branched_ATPase_LivF/BraG"/>
</dbReference>
<dbReference type="GO" id="GO:0005524">
    <property type="term" value="F:ATP binding"/>
    <property type="evidence" value="ECO:0007669"/>
    <property type="project" value="UniProtKB-KW"/>
</dbReference>
<keyword evidence="5" id="KW-0029">Amino-acid transport</keyword>
<dbReference type="SMART" id="SM00382">
    <property type="entry name" value="AAA"/>
    <property type="match status" value="1"/>
</dbReference>
<evidence type="ECO:0000313" key="9">
    <source>
        <dbReference type="Proteomes" id="UP000265768"/>
    </source>
</evidence>
<dbReference type="OrthoDB" id="5179231at2"/>
<comment type="caution">
    <text evidence="8">The sequence shown here is derived from an EMBL/GenBank/DDBJ whole genome shotgun (WGS) entry which is preliminary data.</text>
</comment>